<dbReference type="OrthoDB" id="6054754at2759"/>
<reference evidence="1" key="1">
    <citation type="submission" date="2024-06" db="UniProtKB">
        <authorList>
            <consortium name="RefSeq"/>
        </authorList>
    </citation>
    <scope>NUCLEOTIDE SEQUENCE [LARGE SCALE GENOMIC DNA]</scope>
</reference>
<keyword evidence="1" id="KW-1185">Reference proteome</keyword>
<reference evidence="2" key="2">
    <citation type="submission" date="2025-08" db="UniProtKB">
        <authorList>
            <consortium name="RefSeq"/>
        </authorList>
    </citation>
    <scope>IDENTIFICATION</scope>
    <source>
        <tissue evidence="2">Whole sample</tissue>
    </source>
</reference>
<dbReference type="GeneID" id="111123464"/>
<dbReference type="AlphaFoldDB" id="A0A8B8D073"/>
<dbReference type="RefSeq" id="XP_022321537.1">
    <property type="nucleotide sequence ID" value="XM_022465829.1"/>
</dbReference>
<name>A0A8B8D073_CRAVI</name>
<dbReference type="Proteomes" id="UP000694844">
    <property type="component" value="Chromosome 1"/>
</dbReference>
<organism evidence="1 2">
    <name type="scientific">Crassostrea virginica</name>
    <name type="common">Eastern oyster</name>
    <dbReference type="NCBI Taxonomy" id="6565"/>
    <lineage>
        <taxon>Eukaryota</taxon>
        <taxon>Metazoa</taxon>
        <taxon>Spiralia</taxon>
        <taxon>Lophotrochozoa</taxon>
        <taxon>Mollusca</taxon>
        <taxon>Bivalvia</taxon>
        <taxon>Autobranchia</taxon>
        <taxon>Pteriomorphia</taxon>
        <taxon>Ostreida</taxon>
        <taxon>Ostreoidea</taxon>
        <taxon>Ostreidae</taxon>
        <taxon>Crassostrea</taxon>
    </lineage>
</organism>
<proteinExistence type="predicted"/>
<evidence type="ECO:0000313" key="2">
    <source>
        <dbReference type="RefSeq" id="XP_022321537.1"/>
    </source>
</evidence>
<accession>A0A8B8D073</accession>
<dbReference type="KEGG" id="cvn:111123464"/>
<gene>
    <name evidence="2" type="primary">LOC111123464</name>
</gene>
<evidence type="ECO:0000313" key="1">
    <source>
        <dbReference type="Proteomes" id="UP000694844"/>
    </source>
</evidence>
<sequence length="605" mass="69564">MARLISKGSDEFDGSILEHVTEDEEANLFANIVDFKAGRCFVKTKFHDVFVSIIDSCRKSRKLWNYLSGIQGLGKTSSVLYYVLDCRRNNDNGVHYIDLIEIEKRDENLLTFTTFAEKFKTEDCIIIDHITVFNSHYLDKIRKIVTGKVERFILIETGFTANAHTAEYDCGKELQLDEEYFLKIWNGSLKSLGCEDHALEQKGKEVYDVFSERFLVTPRMLHCVLDYMYSFRKIGKTVEQALARYTKEKREEIANFKGCGDSEEYAKFLLHTTILLEHIPDEGEYIYTEKQATKILIAINIFETEYCSVTKDDLDSNVEISELDLKEGDKFVKVRHLQPFLADVWRQRLPYNLEVVLGSADSDDIFTIMFKNGGARKEFEKLLVEIQKNQGIAILPSNSKVLETMYKPSETKFDGLQTNYWQLLKVPHEKFFDSDLPDSFTDIPEGLNNHERNVAKFALYIKQLTVSSDKLLVYPQVQNFMGVDYFVYKTDSSEMEACSPAKILKTKENSVLYLVQVATGATRRGDTIGQALDIVKKVFSDVNVAIHVVVIIAQSDYKPYTLTKCMFENITVLNLYENTSSALQTLMQSNALLYKFYLQLIKKNS</sequence>
<protein>
    <submittedName>
        <fullName evidence="2">Uncharacterized protein LOC111123464</fullName>
    </submittedName>
</protein>